<dbReference type="Proteomes" id="UP000199400">
    <property type="component" value="Unassembled WGS sequence"/>
</dbReference>
<dbReference type="AlphaFoldDB" id="A0A1I2IUY0"/>
<evidence type="ECO:0000256" key="1">
    <source>
        <dbReference type="SAM" id="SignalP"/>
    </source>
</evidence>
<keyword evidence="1" id="KW-0732">Signal</keyword>
<accession>A0A1I2IUY0</accession>
<gene>
    <name evidence="3" type="ORF">SAMN02745121_09003</name>
</gene>
<keyword evidence="3" id="KW-0121">Carboxypeptidase</keyword>
<feature type="signal peptide" evidence="1">
    <location>
        <begin position="1"/>
        <end position="32"/>
    </location>
</feature>
<feature type="domain" description="Beta-lactamase-related" evidence="2">
    <location>
        <begin position="157"/>
        <end position="483"/>
    </location>
</feature>
<dbReference type="Pfam" id="PF00144">
    <property type="entry name" value="Beta-lactamase"/>
    <property type="match status" value="1"/>
</dbReference>
<dbReference type="PANTHER" id="PTHR46825:SF7">
    <property type="entry name" value="D-ALANYL-D-ALANINE CARBOXYPEPTIDASE"/>
    <property type="match status" value="1"/>
</dbReference>
<keyword evidence="3" id="KW-0645">Protease</keyword>
<dbReference type="STRING" id="54.SAMN02745121_09003"/>
<dbReference type="InterPro" id="IPR050491">
    <property type="entry name" value="AmpC-like"/>
</dbReference>
<evidence type="ECO:0000259" key="2">
    <source>
        <dbReference type="Pfam" id="PF00144"/>
    </source>
</evidence>
<reference evidence="4" key="1">
    <citation type="submission" date="2016-10" db="EMBL/GenBank/DDBJ databases">
        <authorList>
            <person name="Varghese N."/>
            <person name="Submissions S."/>
        </authorList>
    </citation>
    <scope>NUCLEOTIDE SEQUENCE [LARGE SCALE GENOMIC DNA]</scope>
    <source>
        <strain evidence="4">ATCC 25963</strain>
    </source>
</reference>
<dbReference type="InterPro" id="IPR001466">
    <property type="entry name" value="Beta-lactam-related"/>
</dbReference>
<dbReference type="Gene3D" id="3.40.710.10">
    <property type="entry name" value="DD-peptidase/beta-lactamase superfamily"/>
    <property type="match status" value="1"/>
</dbReference>
<evidence type="ECO:0000313" key="3">
    <source>
        <dbReference type="EMBL" id="SFF46074.1"/>
    </source>
</evidence>
<proteinExistence type="predicted"/>
<feature type="chain" id="PRO_5011652677" evidence="1">
    <location>
        <begin position="33"/>
        <end position="523"/>
    </location>
</feature>
<dbReference type="PANTHER" id="PTHR46825">
    <property type="entry name" value="D-ALANYL-D-ALANINE-CARBOXYPEPTIDASE/ENDOPEPTIDASE AMPH"/>
    <property type="match status" value="1"/>
</dbReference>
<keyword evidence="4" id="KW-1185">Reference proteome</keyword>
<organism evidence="3 4">
    <name type="scientific">Nannocystis exedens</name>
    <dbReference type="NCBI Taxonomy" id="54"/>
    <lineage>
        <taxon>Bacteria</taxon>
        <taxon>Pseudomonadati</taxon>
        <taxon>Myxococcota</taxon>
        <taxon>Polyangia</taxon>
        <taxon>Nannocystales</taxon>
        <taxon>Nannocystaceae</taxon>
        <taxon>Nannocystis</taxon>
    </lineage>
</organism>
<protein>
    <submittedName>
        <fullName evidence="3">D-alanyl-D-alanine carboxypeptidase</fullName>
    </submittedName>
</protein>
<sequence>MSVTLTDQDKLTLRTAAYGAVSLLAAASAASAAGGSPHEIATDASRSLSSATGLVGHVLAEKPEDVQWDGKSVAALVDRVLPALRAAMSLLGKQAPGEADNFRGTIKVAIEAANRTHTGEPSFTMAEMARKITAALDAADSGALPKAAAGQDRPELQTAIQEIVDSGFAGVQLRVHDARGEWVGSAGVRELGETAKPPTNGHFRVASITKTFTATLVLQLVADGKIGLDSPVADDLPEFGLDRRITVRMLLQHTSGLFNFTGEYYPDGTVVPGIPWQGQEWVDNRFKTYRPQELVELALSKPARFEPGTDWSYSNTNYVLARLLVEKVTGRSFPEEMQRRILRPLGLSGTVVPEASPEIPEPHAHGYYTYQDAAQWKTVDITRMNPSWVSTGGDMISTTRDLHLFISGLMGGKLLPAPLLAEMCEPHPTPLPTMGYGLGVFVQDMGPNRGTLITHNGGFAGWAALMYSTPDGGKTLTASLTTGDAALEFAEWAAAFQKAQQRLVDEVFRGGQAGSDDEAEPAR</sequence>
<dbReference type="SUPFAM" id="SSF56601">
    <property type="entry name" value="beta-lactamase/transpeptidase-like"/>
    <property type="match status" value="1"/>
</dbReference>
<dbReference type="InterPro" id="IPR012338">
    <property type="entry name" value="Beta-lactam/transpept-like"/>
</dbReference>
<name>A0A1I2IUY0_9BACT</name>
<dbReference type="GO" id="GO:0004180">
    <property type="term" value="F:carboxypeptidase activity"/>
    <property type="evidence" value="ECO:0007669"/>
    <property type="project" value="UniProtKB-KW"/>
</dbReference>
<evidence type="ECO:0000313" key="4">
    <source>
        <dbReference type="Proteomes" id="UP000199400"/>
    </source>
</evidence>
<keyword evidence="3" id="KW-0378">Hydrolase</keyword>
<dbReference type="EMBL" id="FOMX01000088">
    <property type="protein sequence ID" value="SFF46074.1"/>
    <property type="molecule type" value="Genomic_DNA"/>
</dbReference>